<evidence type="ECO:0000313" key="3">
    <source>
        <dbReference type="EMBL" id="TDA39228.1"/>
    </source>
</evidence>
<dbReference type="Proteomes" id="UP000317265">
    <property type="component" value="Unassembled WGS sequence"/>
</dbReference>
<feature type="domain" description="DUF362" evidence="1">
    <location>
        <begin position="37"/>
        <end position="156"/>
    </location>
</feature>
<name>A0A520KHJ1_9CREN</name>
<evidence type="ECO:0000259" key="1">
    <source>
        <dbReference type="Pfam" id="PF04015"/>
    </source>
</evidence>
<dbReference type="AlphaFoldDB" id="A0A520KHJ1"/>
<accession>A0A520KHJ1</accession>
<organism evidence="2 4">
    <name type="scientific">Thermoproteota archaeon</name>
    <dbReference type="NCBI Taxonomy" id="2056631"/>
    <lineage>
        <taxon>Archaea</taxon>
        <taxon>Thermoproteota</taxon>
    </lineage>
</organism>
<proteinExistence type="predicted"/>
<dbReference type="Pfam" id="PF04015">
    <property type="entry name" value="DUF362"/>
    <property type="match status" value="1"/>
</dbReference>
<dbReference type="EMBL" id="QNVI01000031">
    <property type="protein sequence ID" value="TDA39228.1"/>
    <property type="molecule type" value="Genomic_DNA"/>
</dbReference>
<gene>
    <name evidence="3" type="ORF">DSO09_02575</name>
    <name evidence="2" type="ORF">EF809_01740</name>
</gene>
<protein>
    <submittedName>
        <fullName evidence="3">4Fe-4S ferredoxin</fullName>
    </submittedName>
    <submittedName>
        <fullName evidence="2">DUF362 domain-containing protein</fullName>
    </submittedName>
</protein>
<reference evidence="3 5" key="1">
    <citation type="journal article" date="2019" name="Nat. Microbiol.">
        <title>Expanding anaerobic alkane metabolism in the domain of Archaea.</title>
        <authorList>
            <person name="Wang Y."/>
            <person name="Wegener G."/>
            <person name="Hou J."/>
            <person name="Wang F."/>
            <person name="Xiao X."/>
        </authorList>
    </citation>
    <scope>NUCLEOTIDE SEQUENCE [LARGE SCALE GENOMIC DNA]</scope>
    <source>
        <strain evidence="3">WYZ-LMO11</strain>
    </source>
</reference>
<dbReference type="Proteomes" id="UP000316080">
    <property type="component" value="Unassembled WGS sequence"/>
</dbReference>
<dbReference type="EMBL" id="RXIH01000014">
    <property type="protein sequence ID" value="RZN56948.1"/>
    <property type="molecule type" value="Genomic_DNA"/>
</dbReference>
<reference evidence="2 4" key="2">
    <citation type="journal article" date="2019" name="Nat. Microbiol.">
        <title>Wide diversity of methane and short-chain alkane metabolisms in uncultured archaea.</title>
        <authorList>
            <person name="Borrel G."/>
            <person name="Adam P.S."/>
            <person name="McKay L.J."/>
            <person name="Chen L.X."/>
            <person name="Sierra-Garcia I.N."/>
            <person name="Sieber C.M."/>
            <person name="Letourneur Q."/>
            <person name="Ghozlane A."/>
            <person name="Andersen G.L."/>
            <person name="Li W.J."/>
            <person name="Hallam S.J."/>
            <person name="Muyzer G."/>
            <person name="de Oliveira V.M."/>
            <person name="Inskeep W.P."/>
            <person name="Banfield J.F."/>
            <person name="Gribaldo S."/>
        </authorList>
    </citation>
    <scope>NUCLEOTIDE SEQUENCE [LARGE SCALE GENOMIC DNA]</scope>
    <source>
        <strain evidence="2">Verst-YHS</strain>
    </source>
</reference>
<sequence>MISNVYFLDFNRMSNTIKEMDKLLEKSIPYIEPGSSIAIKVHIGERGNFTYIRPFFIRKIVDYIKEQKAKPFIAETTVLYPTGYRRNEKEIIETAKYNGFTEEGLGCPIVVADGNDGEDGIEVLSDFPDSPIKSIKVARKIAEANGVIIVSHVKGHV</sequence>
<evidence type="ECO:0000313" key="5">
    <source>
        <dbReference type="Proteomes" id="UP000317265"/>
    </source>
</evidence>
<evidence type="ECO:0000313" key="4">
    <source>
        <dbReference type="Proteomes" id="UP000316080"/>
    </source>
</evidence>
<comment type="caution">
    <text evidence="2">The sequence shown here is derived from an EMBL/GenBank/DDBJ whole genome shotgun (WGS) entry which is preliminary data.</text>
</comment>
<feature type="non-terminal residue" evidence="2">
    <location>
        <position position="157"/>
    </location>
</feature>
<dbReference type="InterPro" id="IPR007160">
    <property type="entry name" value="DUF362"/>
</dbReference>
<evidence type="ECO:0000313" key="2">
    <source>
        <dbReference type="EMBL" id="RZN56948.1"/>
    </source>
</evidence>